<accession>A0ABN3N0Z5</accession>
<comment type="similarity">
    <text evidence="7 10">Belongs to the fluoride channel Fluc/FEX (TC 1.A.43) family.</text>
</comment>
<comment type="function">
    <text evidence="9 10">Fluoride-specific ion channel. Important for reducing fluoride concentration in the cell, thus reducing its toxicity.</text>
</comment>
<evidence type="ECO:0000256" key="8">
    <source>
        <dbReference type="ARBA" id="ARBA00035585"/>
    </source>
</evidence>
<evidence type="ECO:0000256" key="5">
    <source>
        <dbReference type="ARBA" id="ARBA00023136"/>
    </source>
</evidence>
<protein>
    <recommendedName>
        <fullName evidence="10">Fluoride-specific ion channel FluC</fullName>
    </recommendedName>
</protein>
<keyword evidence="3 10" id="KW-0812">Transmembrane</keyword>
<evidence type="ECO:0000256" key="1">
    <source>
        <dbReference type="ARBA" id="ARBA00004651"/>
    </source>
</evidence>
<dbReference type="PANTHER" id="PTHR28259">
    <property type="entry name" value="FLUORIDE EXPORT PROTEIN 1-RELATED"/>
    <property type="match status" value="1"/>
</dbReference>
<keyword evidence="5 10" id="KW-0472">Membrane</keyword>
<comment type="catalytic activity">
    <reaction evidence="8">
        <text>fluoride(in) = fluoride(out)</text>
        <dbReference type="Rhea" id="RHEA:76159"/>
        <dbReference type="ChEBI" id="CHEBI:17051"/>
    </reaction>
    <physiologicalReaction direction="left-to-right" evidence="8">
        <dbReference type="Rhea" id="RHEA:76160"/>
    </physiologicalReaction>
</comment>
<keyword evidence="6 10" id="KW-0407">Ion channel</keyword>
<dbReference type="InterPro" id="IPR003691">
    <property type="entry name" value="FluC"/>
</dbReference>
<keyword evidence="12" id="KW-1185">Reference proteome</keyword>
<comment type="activity regulation">
    <text evidence="10">Na(+) is not transported, but it plays an essential structural role and its presence is essential for fluoride channel function.</text>
</comment>
<evidence type="ECO:0000256" key="10">
    <source>
        <dbReference type="HAMAP-Rule" id="MF_00454"/>
    </source>
</evidence>
<keyword evidence="10" id="KW-0479">Metal-binding</keyword>
<dbReference type="PANTHER" id="PTHR28259:SF1">
    <property type="entry name" value="FLUORIDE EXPORT PROTEIN 1-RELATED"/>
    <property type="match status" value="1"/>
</dbReference>
<sequence length="118" mass="12276">MTFMLVALGGAVGATVRYLVDQWLQADRPVWLPWGTLTVNVAGSGVLGALSGVSAARPGWVWPLVAVGWCGALTTYSTFGFETLRLARQGRLLAAVANVTLSLVLGVSAAAVGWFLAS</sequence>
<evidence type="ECO:0000256" key="7">
    <source>
        <dbReference type="ARBA" id="ARBA00035120"/>
    </source>
</evidence>
<keyword evidence="10" id="KW-0406">Ion transport</keyword>
<evidence type="ECO:0000256" key="3">
    <source>
        <dbReference type="ARBA" id="ARBA00022692"/>
    </source>
</evidence>
<proteinExistence type="inferred from homology"/>
<evidence type="ECO:0000256" key="9">
    <source>
        <dbReference type="ARBA" id="ARBA00049940"/>
    </source>
</evidence>
<reference evidence="11 12" key="1">
    <citation type="journal article" date="2019" name="Int. J. Syst. Evol. Microbiol.">
        <title>The Global Catalogue of Microorganisms (GCM) 10K type strain sequencing project: providing services to taxonomists for standard genome sequencing and annotation.</title>
        <authorList>
            <consortium name="The Broad Institute Genomics Platform"/>
            <consortium name="The Broad Institute Genome Sequencing Center for Infectious Disease"/>
            <person name="Wu L."/>
            <person name="Ma J."/>
        </authorList>
    </citation>
    <scope>NUCLEOTIDE SEQUENCE [LARGE SCALE GENOMIC DNA]</scope>
    <source>
        <strain evidence="11 12">JCM 3367</strain>
    </source>
</reference>
<dbReference type="NCBIfam" id="TIGR00494">
    <property type="entry name" value="crcB"/>
    <property type="match status" value="1"/>
</dbReference>
<evidence type="ECO:0000313" key="11">
    <source>
        <dbReference type="EMBL" id="GAA2511825.1"/>
    </source>
</evidence>
<dbReference type="RefSeq" id="WP_344167119.1">
    <property type="nucleotide sequence ID" value="NZ_BAAARY010000001.1"/>
</dbReference>
<evidence type="ECO:0000256" key="4">
    <source>
        <dbReference type="ARBA" id="ARBA00022989"/>
    </source>
</evidence>
<dbReference type="EMBL" id="BAAARY010000001">
    <property type="protein sequence ID" value="GAA2511825.1"/>
    <property type="molecule type" value="Genomic_DNA"/>
</dbReference>
<organism evidence="11 12">
    <name type="scientific">Pilimelia columellifera subsp. columellifera</name>
    <dbReference type="NCBI Taxonomy" id="706583"/>
    <lineage>
        <taxon>Bacteria</taxon>
        <taxon>Bacillati</taxon>
        <taxon>Actinomycetota</taxon>
        <taxon>Actinomycetes</taxon>
        <taxon>Micromonosporales</taxon>
        <taxon>Micromonosporaceae</taxon>
        <taxon>Pilimelia</taxon>
    </lineage>
</organism>
<keyword evidence="10" id="KW-0915">Sodium</keyword>
<dbReference type="Proteomes" id="UP001499978">
    <property type="component" value="Unassembled WGS sequence"/>
</dbReference>
<comment type="caution">
    <text evidence="11">The sequence shown here is derived from an EMBL/GenBank/DDBJ whole genome shotgun (WGS) entry which is preliminary data.</text>
</comment>
<keyword evidence="4 10" id="KW-1133">Transmembrane helix</keyword>
<name>A0ABN3N0Z5_9ACTN</name>
<keyword evidence="2 10" id="KW-1003">Cell membrane</keyword>
<dbReference type="Pfam" id="PF02537">
    <property type="entry name" value="CRCB"/>
    <property type="match status" value="1"/>
</dbReference>
<feature type="binding site" evidence="10">
    <location>
        <position position="74"/>
    </location>
    <ligand>
        <name>Na(+)</name>
        <dbReference type="ChEBI" id="CHEBI:29101"/>
        <note>structural</note>
    </ligand>
</feature>
<evidence type="ECO:0000256" key="2">
    <source>
        <dbReference type="ARBA" id="ARBA00022475"/>
    </source>
</evidence>
<gene>
    <name evidence="10 11" type="primary">crcB</name>
    <name evidence="10" type="synonym">fluC</name>
    <name evidence="11" type="ORF">GCM10010201_03610</name>
</gene>
<feature type="transmembrane region" description="Helical" evidence="10">
    <location>
        <begin position="60"/>
        <end position="81"/>
    </location>
</feature>
<comment type="subcellular location">
    <subcellularLocation>
        <location evidence="1 10">Cell membrane</location>
        <topology evidence="1 10">Multi-pass membrane protein</topology>
    </subcellularLocation>
</comment>
<comment type="caution">
    <text evidence="10">Lacks conserved residue(s) required for the propagation of feature annotation.</text>
</comment>
<feature type="binding site" evidence="10">
    <location>
        <position position="71"/>
    </location>
    <ligand>
        <name>Na(+)</name>
        <dbReference type="ChEBI" id="CHEBI:29101"/>
        <note>structural</note>
    </ligand>
</feature>
<feature type="transmembrane region" description="Helical" evidence="10">
    <location>
        <begin position="93"/>
        <end position="117"/>
    </location>
</feature>
<dbReference type="HAMAP" id="MF_00454">
    <property type="entry name" value="FluC"/>
    <property type="match status" value="1"/>
</dbReference>
<keyword evidence="10" id="KW-0813">Transport</keyword>
<evidence type="ECO:0000313" key="12">
    <source>
        <dbReference type="Proteomes" id="UP001499978"/>
    </source>
</evidence>
<evidence type="ECO:0000256" key="6">
    <source>
        <dbReference type="ARBA" id="ARBA00023303"/>
    </source>
</evidence>